<feature type="compositionally biased region" description="Polar residues" evidence="1">
    <location>
        <begin position="1"/>
        <end position="11"/>
    </location>
</feature>
<dbReference type="Proteomes" id="UP000190837">
    <property type="component" value="Unassembled WGS sequence"/>
</dbReference>
<feature type="compositionally biased region" description="Polar residues" evidence="1">
    <location>
        <begin position="18"/>
        <end position="29"/>
    </location>
</feature>
<reference evidence="3" key="1">
    <citation type="submission" date="2016-04" db="EMBL/GenBank/DDBJ databases">
        <authorList>
            <person name="Tagini F."/>
        </authorList>
    </citation>
    <scope>NUCLEOTIDE SEQUENCE [LARGE SCALE GENOMIC DNA]</scope>
    <source>
        <strain evidence="3">CHUV0807</strain>
    </source>
</reference>
<proteinExistence type="predicted"/>
<accession>A0A1C3H1I8</accession>
<gene>
    <name evidence="2" type="ORF">CHUV0807_0010</name>
</gene>
<sequence>MHMTDSLQSRNGGVWFPQRTTQKPHNNTLFSWKTNIEGHRMTNQPTNTTRKPLLFALCLVSAAMLFACDKPQADKAAKPAAQAAATTAAASSASAADGMPNITTEDMGNLGGIPANLPASVVSFVEYDDLPNLDLSKLHVSSDVLVLNRHLINHDKHIPFPLWPKYFPWYCQQGVWTINHHITNCSASGEIKNHDINKNTWFNLHEKDSIDTPLLPSNILSSADKISIYLSNYEKKDYNCYSLCKKPLSTSVYEIAYENKDIDKNILKPLLNLSINKLEKTISLIDFNIDYGIILHSSGKIVYEAYFQILQPLEEGYVYAVLLPKEGKMYFLKDKKNHITHFIQNYFPELYFLNF</sequence>
<protein>
    <submittedName>
        <fullName evidence="2">Uncharacterized protein</fullName>
    </submittedName>
</protein>
<organism evidence="2 3">
    <name type="scientific">Cardiobacterium hominis</name>
    <dbReference type="NCBI Taxonomy" id="2718"/>
    <lineage>
        <taxon>Bacteria</taxon>
        <taxon>Pseudomonadati</taxon>
        <taxon>Pseudomonadota</taxon>
        <taxon>Gammaproteobacteria</taxon>
        <taxon>Cardiobacteriales</taxon>
        <taxon>Cardiobacteriaceae</taxon>
        <taxon>Cardiobacterium</taxon>
    </lineage>
</organism>
<dbReference type="EMBL" id="FKLO01000003">
    <property type="protein sequence ID" value="SAM56898.1"/>
    <property type="molecule type" value="Genomic_DNA"/>
</dbReference>
<name>A0A1C3H1I8_9GAMM</name>
<evidence type="ECO:0000256" key="1">
    <source>
        <dbReference type="SAM" id="MobiDB-lite"/>
    </source>
</evidence>
<dbReference type="AlphaFoldDB" id="A0A1C3H1I8"/>
<evidence type="ECO:0000313" key="3">
    <source>
        <dbReference type="Proteomes" id="UP000190837"/>
    </source>
</evidence>
<evidence type="ECO:0000313" key="2">
    <source>
        <dbReference type="EMBL" id="SAM56898.1"/>
    </source>
</evidence>
<feature type="region of interest" description="Disordered" evidence="1">
    <location>
        <begin position="1"/>
        <end position="29"/>
    </location>
</feature>